<feature type="binding site" evidence="25">
    <location>
        <position position="71"/>
    </location>
    <ligand>
        <name>Mg(2+)</name>
        <dbReference type="ChEBI" id="CHEBI:18420"/>
        <label>1</label>
    </ligand>
</feature>
<evidence type="ECO:0000256" key="10">
    <source>
        <dbReference type="ARBA" id="ARBA00022723"/>
    </source>
</evidence>
<evidence type="ECO:0000256" key="25">
    <source>
        <dbReference type="PIRSR" id="PIRSR605502-1"/>
    </source>
</evidence>
<evidence type="ECO:0000256" key="12">
    <source>
        <dbReference type="ARBA" id="ARBA00022801"/>
    </source>
</evidence>
<dbReference type="GO" id="GO:0140290">
    <property type="term" value="P:peptidyl-serine ADP-deribosylation"/>
    <property type="evidence" value="ECO:0007669"/>
    <property type="project" value="UniProtKB-ARBA"/>
</dbReference>
<evidence type="ECO:0000256" key="6">
    <source>
        <dbReference type="ARBA" id="ARBA00011245"/>
    </source>
</evidence>
<dbReference type="PANTHER" id="PTHR16222">
    <property type="entry name" value="ADP-RIBOSYLGLYCOHYDROLASE"/>
    <property type="match status" value="1"/>
</dbReference>
<dbReference type="Gene3D" id="1.10.4080.10">
    <property type="entry name" value="ADP-ribosylation/Crystallin J1"/>
    <property type="match status" value="1"/>
</dbReference>
<dbReference type="Proteomes" id="UP001153712">
    <property type="component" value="Chromosome 2"/>
</dbReference>
<feature type="binding site" evidence="25">
    <location>
        <position position="316"/>
    </location>
    <ligand>
        <name>Mg(2+)</name>
        <dbReference type="ChEBI" id="CHEBI:18420"/>
        <label>1</label>
    </ligand>
</feature>
<evidence type="ECO:0000256" key="20">
    <source>
        <dbReference type="ARBA" id="ARBA00042722"/>
    </source>
</evidence>
<evidence type="ECO:0000256" key="4">
    <source>
        <dbReference type="ARBA" id="ARBA00004496"/>
    </source>
</evidence>
<keyword evidence="14" id="KW-0496">Mitochondrion</keyword>
<dbReference type="SUPFAM" id="SSF101478">
    <property type="entry name" value="ADP-ribosylglycohydrolase"/>
    <property type="match status" value="1"/>
</dbReference>
<dbReference type="GO" id="GO:0005694">
    <property type="term" value="C:chromosome"/>
    <property type="evidence" value="ECO:0007669"/>
    <property type="project" value="UniProtKB-SubCell"/>
</dbReference>
<dbReference type="EC" id="3.2.1.143" evidence="7"/>
<comment type="catalytic activity">
    <reaction evidence="24">
        <text>alpha-NAD(+) + H2O = ADP-D-ribose + nicotinamide + H(+)</text>
        <dbReference type="Rhea" id="RHEA:68792"/>
        <dbReference type="ChEBI" id="CHEBI:15377"/>
        <dbReference type="ChEBI" id="CHEBI:15378"/>
        <dbReference type="ChEBI" id="CHEBI:17154"/>
        <dbReference type="ChEBI" id="CHEBI:57967"/>
        <dbReference type="ChEBI" id="CHEBI:77017"/>
    </reaction>
</comment>
<feature type="coiled-coil region" evidence="26">
    <location>
        <begin position="215"/>
        <end position="260"/>
    </location>
</feature>
<feature type="binding site" evidence="25">
    <location>
        <position position="319"/>
    </location>
    <ligand>
        <name>Mg(2+)</name>
        <dbReference type="ChEBI" id="CHEBI:18420"/>
        <label>1</label>
    </ligand>
</feature>
<evidence type="ECO:0000313" key="28">
    <source>
        <dbReference type="Proteomes" id="UP001153712"/>
    </source>
</evidence>
<evidence type="ECO:0000256" key="19">
    <source>
        <dbReference type="ARBA" id="ARBA00042471"/>
    </source>
</evidence>
<reference evidence="27" key="1">
    <citation type="submission" date="2022-01" db="EMBL/GenBank/DDBJ databases">
        <authorList>
            <person name="King R."/>
        </authorList>
    </citation>
    <scope>NUCLEOTIDE SEQUENCE</scope>
</reference>
<comment type="subcellular location">
    <subcellularLocation>
        <location evidence="2">Chromosome</location>
    </subcellularLocation>
    <subcellularLocation>
        <location evidence="4">Cytoplasm</location>
    </subcellularLocation>
    <subcellularLocation>
        <location evidence="3">Mitochondrion matrix</location>
    </subcellularLocation>
    <subcellularLocation>
        <location evidence="1">Nucleus</location>
    </subcellularLocation>
</comment>
<evidence type="ECO:0000256" key="22">
    <source>
        <dbReference type="ARBA" id="ARBA00043187"/>
    </source>
</evidence>
<dbReference type="InterPro" id="IPR005502">
    <property type="entry name" value="Ribosyl_crysJ1"/>
</dbReference>
<comment type="cofactor">
    <cofactor evidence="25">
        <name>Mg(2+)</name>
        <dbReference type="ChEBI" id="CHEBI:18420"/>
    </cofactor>
    <text evidence="25">Binds 2 magnesium ions per subunit.</text>
</comment>
<dbReference type="InterPro" id="IPR050792">
    <property type="entry name" value="ADP-ribosylglycohydrolase"/>
</dbReference>
<dbReference type="EMBL" id="OU900095">
    <property type="protein sequence ID" value="CAG9859282.1"/>
    <property type="molecule type" value="Genomic_DNA"/>
</dbReference>
<comment type="similarity">
    <text evidence="5">Belongs to the ADP-ribosylglycohydrolase family.</text>
</comment>
<evidence type="ECO:0000256" key="8">
    <source>
        <dbReference type="ARBA" id="ARBA00022454"/>
    </source>
</evidence>
<dbReference type="AlphaFoldDB" id="A0A9N9TRX1"/>
<evidence type="ECO:0000256" key="13">
    <source>
        <dbReference type="ARBA" id="ARBA00022842"/>
    </source>
</evidence>
<keyword evidence="8" id="KW-0158">Chromosome</keyword>
<keyword evidence="26" id="KW-0175">Coiled coil</keyword>
<evidence type="ECO:0000256" key="21">
    <source>
        <dbReference type="ARBA" id="ARBA00042850"/>
    </source>
</evidence>
<feature type="binding site" evidence="25">
    <location>
        <position position="72"/>
    </location>
    <ligand>
        <name>Mg(2+)</name>
        <dbReference type="ChEBI" id="CHEBI:18420"/>
        <label>1</label>
    </ligand>
</feature>
<dbReference type="GO" id="GO:0006281">
    <property type="term" value="P:DNA repair"/>
    <property type="evidence" value="ECO:0007669"/>
    <property type="project" value="UniProtKB-KW"/>
</dbReference>
<organism evidence="27 28">
    <name type="scientific">Phyllotreta striolata</name>
    <name type="common">Striped flea beetle</name>
    <name type="synonym">Crioceris striolata</name>
    <dbReference type="NCBI Taxonomy" id="444603"/>
    <lineage>
        <taxon>Eukaryota</taxon>
        <taxon>Metazoa</taxon>
        <taxon>Ecdysozoa</taxon>
        <taxon>Arthropoda</taxon>
        <taxon>Hexapoda</taxon>
        <taxon>Insecta</taxon>
        <taxon>Pterygota</taxon>
        <taxon>Neoptera</taxon>
        <taxon>Endopterygota</taxon>
        <taxon>Coleoptera</taxon>
        <taxon>Polyphaga</taxon>
        <taxon>Cucujiformia</taxon>
        <taxon>Chrysomeloidea</taxon>
        <taxon>Chrysomelidae</taxon>
        <taxon>Galerucinae</taxon>
        <taxon>Alticini</taxon>
        <taxon>Phyllotreta</taxon>
    </lineage>
</organism>
<evidence type="ECO:0000256" key="3">
    <source>
        <dbReference type="ARBA" id="ARBA00004305"/>
    </source>
</evidence>
<dbReference type="Pfam" id="PF03747">
    <property type="entry name" value="ADP_ribosyl_GH"/>
    <property type="match status" value="1"/>
</dbReference>
<protein>
    <recommendedName>
        <fullName evidence="17">ADP-ribosylhydrolase ARH3</fullName>
        <ecNumber evidence="7">3.2.1.143</ecNumber>
    </recommendedName>
    <alternativeName>
        <fullName evidence="18">ADP-ribose glycohydrolase ARH3</fullName>
    </alternativeName>
    <alternativeName>
        <fullName evidence="19">ADP-ribosylhydrolase 3</fullName>
    </alternativeName>
    <alternativeName>
        <fullName evidence="22">O-acetyl-ADP-ribose deacetylase ARH3</fullName>
    </alternativeName>
    <alternativeName>
        <fullName evidence="23">Poly(ADP-ribose) glycohydrolase ARH3</fullName>
    </alternativeName>
    <alternativeName>
        <fullName evidence="21">[Protein ADP-ribosylarginine] hydrolase-like protein 2</fullName>
    </alternativeName>
    <alternativeName>
        <fullName evidence="20">[Protein ADP-ribosylserine] hydrolase</fullName>
    </alternativeName>
</protein>
<evidence type="ECO:0000256" key="11">
    <source>
        <dbReference type="ARBA" id="ARBA00022763"/>
    </source>
</evidence>
<keyword evidence="9" id="KW-0963">Cytoplasm</keyword>
<keyword evidence="12" id="KW-0378">Hydrolase</keyword>
<evidence type="ECO:0000256" key="1">
    <source>
        <dbReference type="ARBA" id="ARBA00004123"/>
    </source>
</evidence>
<keyword evidence="16" id="KW-0539">Nucleus</keyword>
<evidence type="ECO:0000256" key="16">
    <source>
        <dbReference type="ARBA" id="ARBA00023242"/>
    </source>
</evidence>
<evidence type="ECO:0000256" key="5">
    <source>
        <dbReference type="ARBA" id="ARBA00010702"/>
    </source>
</evidence>
<evidence type="ECO:0000256" key="26">
    <source>
        <dbReference type="SAM" id="Coils"/>
    </source>
</evidence>
<evidence type="ECO:0000256" key="23">
    <source>
        <dbReference type="ARBA" id="ARBA00043193"/>
    </source>
</evidence>
<keyword evidence="11" id="KW-0227">DNA damage</keyword>
<gene>
    <name evidence="27" type="ORF">PHYEVI_LOCUS5656</name>
</gene>
<keyword evidence="28" id="KW-1185">Reference proteome</keyword>
<accession>A0A9N9TRX1</accession>
<proteinExistence type="inferred from homology"/>
<dbReference type="GO" id="GO:0046872">
    <property type="term" value="F:metal ion binding"/>
    <property type="evidence" value="ECO:0007669"/>
    <property type="project" value="UniProtKB-KW"/>
</dbReference>
<feature type="binding site" evidence="25">
    <location>
        <position position="73"/>
    </location>
    <ligand>
        <name>Mg(2+)</name>
        <dbReference type="ChEBI" id="CHEBI:18420"/>
        <label>1</label>
    </ligand>
</feature>
<evidence type="ECO:0000256" key="24">
    <source>
        <dbReference type="ARBA" id="ARBA00049015"/>
    </source>
</evidence>
<keyword evidence="13 25" id="KW-0460">Magnesium</keyword>
<dbReference type="GO" id="GO:0004649">
    <property type="term" value="F:poly(ADP-ribose) glycohydrolase activity"/>
    <property type="evidence" value="ECO:0007669"/>
    <property type="project" value="UniProtKB-EC"/>
</dbReference>
<dbReference type="GO" id="GO:0005759">
    <property type="term" value="C:mitochondrial matrix"/>
    <property type="evidence" value="ECO:0007669"/>
    <property type="project" value="UniProtKB-SubCell"/>
</dbReference>
<keyword evidence="10 25" id="KW-0479">Metal-binding</keyword>
<dbReference type="GO" id="GO:0005634">
    <property type="term" value="C:nucleus"/>
    <property type="evidence" value="ECO:0007669"/>
    <property type="project" value="UniProtKB-SubCell"/>
</dbReference>
<keyword evidence="15" id="KW-0234">DNA repair</keyword>
<sequence>MSTPKLITMAKMEASVLKNKFRGCLLGSLIGDCTGAPFEGDTISHGDRLVIQRYYDKLEDPTFTAPYKTYTDDTAMMKSVAKFLTDKPEPDYKFLSRLFVNEFFKEPRRGYGQNVIDVFHKLRNTKYENVFKPASEQFMGAGSYGNGGAMRVAPIALYFHDNYKMMLEVASNATKLTHTNVLGVNGALLQAVAIQLAVKCDPYAKIDPERFCIELFRRMRKIERVEEDVDDMEEEDDGTREAYQNKLRVVENLLQRKHDNDLEEEVIMNLGNGISAYESVPTAIYCFLRALNEISYIQTDNVFRRTIQYAVSLGGDTDTIACMAGAIAGAYLGENCINTSLAKQCEYYKEVLEMADNLYVAKEGPGN</sequence>
<dbReference type="PANTHER" id="PTHR16222:SF24">
    <property type="entry name" value="ADP-RIBOSYLHYDROLASE ARH3"/>
    <property type="match status" value="1"/>
</dbReference>
<comment type="subunit">
    <text evidence="6">Monomer.</text>
</comment>
<evidence type="ECO:0000256" key="9">
    <source>
        <dbReference type="ARBA" id="ARBA00022490"/>
    </source>
</evidence>
<dbReference type="FunFam" id="1.10.4080.10:FF:000001">
    <property type="entry name" value="ADP-ribose glycohydrolase ARH3"/>
    <property type="match status" value="1"/>
</dbReference>
<name>A0A9N9TRX1_PHYSR</name>
<dbReference type="InterPro" id="IPR036705">
    <property type="entry name" value="Ribosyl_crysJ1_sf"/>
</dbReference>
<dbReference type="OrthoDB" id="410104at2759"/>
<feature type="binding site" evidence="25">
    <location>
        <position position="318"/>
    </location>
    <ligand>
        <name>Mg(2+)</name>
        <dbReference type="ChEBI" id="CHEBI:18420"/>
        <label>1</label>
    </ligand>
</feature>
<evidence type="ECO:0000256" key="2">
    <source>
        <dbReference type="ARBA" id="ARBA00004286"/>
    </source>
</evidence>
<evidence type="ECO:0000313" key="27">
    <source>
        <dbReference type="EMBL" id="CAG9859282.1"/>
    </source>
</evidence>
<evidence type="ECO:0000256" key="7">
    <source>
        <dbReference type="ARBA" id="ARBA00012255"/>
    </source>
</evidence>
<evidence type="ECO:0000256" key="15">
    <source>
        <dbReference type="ARBA" id="ARBA00023204"/>
    </source>
</evidence>
<evidence type="ECO:0000256" key="14">
    <source>
        <dbReference type="ARBA" id="ARBA00023128"/>
    </source>
</evidence>
<evidence type="ECO:0000256" key="17">
    <source>
        <dbReference type="ARBA" id="ARBA00041057"/>
    </source>
</evidence>
<evidence type="ECO:0000256" key="18">
    <source>
        <dbReference type="ARBA" id="ARBA00042398"/>
    </source>
</evidence>